<dbReference type="InterPro" id="IPR024300">
    <property type="entry name" value="SipL_SPOCS_dom"/>
</dbReference>
<gene>
    <name evidence="2" type="ORF">P4S50_17495</name>
</gene>
<dbReference type="PROSITE" id="PS51782">
    <property type="entry name" value="LYSM"/>
    <property type="match status" value="1"/>
</dbReference>
<evidence type="ECO:0000259" key="1">
    <source>
        <dbReference type="PROSITE" id="PS51782"/>
    </source>
</evidence>
<evidence type="ECO:0000313" key="3">
    <source>
        <dbReference type="Proteomes" id="UP001222800"/>
    </source>
</evidence>
<dbReference type="SUPFAM" id="SSF54106">
    <property type="entry name" value="LysM domain"/>
    <property type="match status" value="1"/>
</dbReference>
<dbReference type="SMART" id="SM00257">
    <property type="entry name" value="LysM"/>
    <property type="match status" value="1"/>
</dbReference>
<evidence type="ECO:0000313" key="2">
    <source>
        <dbReference type="EMBL" id="WFD10130.1"/>
    </source>
</evidence>
<dbReference type="Pfam" id="PF01476">
    <property type="entry name" value="LysM"/>
    <property type="match status" value="1"/>
</dbReference>
<dbReference type="RefSeq" id="WP_277732107.1">
    <property type="nucleotide sequence ID" value="NZ_CP120733.1"/>
</dbReference>
<feature type="domain" description="LysM" evidence="1">
    <location>
        <begin position="464"/>
        <end position="508"/>
    </location>
</feature>
<organism evidence="2 3">
    <name type="scientific">Tepidibacter hydrothermalis</name>
    <dbReference type="NCBI Taxonomy" id="3036126"/>
    <lineage>
        <taxon>Bacteria</taxon>
        <taxon>Bacillati</taxon>
        <taxon>Bacillota</taxon>
        <taxon>Clostridia</taxon>
        <taxon>Peptostreptococcales</taxon>
        <taxon>Peptostreptococcaceae</taxon>
        <taxon>Tepidibacter</taxon>
    </lineage>
</organism>
<keyword evidence="3" id="KW-1185">Reference proteome</keyword>
<reference evidence="2 3" key="1">
    <citation type="submission" date="2023-03" db="EMBL/GenBank/DDBJ databases">
        <title>Complete genome sequence of Tepidibacter sp. SWIR-1, isolated from a deep-sea hydrothermal vent.</title>
        <authorList>
            <person name="Li X."/>
        </authorList>
    </citation>
    <scope>NUCLEOTIDE SEQUENCE [LARGE SCALE GENOMIC DNA]</scope>
    <source>
        <strain evidence="2 3">SWIR-1</strain>
    </source>
</reference>
<dbReference type="InterPro" id="IPR036779">
    <property type="entry name" value="LysM_dom_sf"/>
</dbReference>
<sequence length="516" mass="58791">MDLIKDIMKIDNRSDFGRFQTFLESEILVPDTKNDVFEIVKTEAYISLKKEELMQGKIILRGDLNYNTIYITQDKQVTNLSGKIDINEAIEKEDISSDMKSILESNIEHIDCSIINERKIKLGCLINITGSLFSREKVDIIRDIIGIDDIQTIKKEIYYDDVIGIEKSETIVKEIINLGENEDISSVLSLNPKILLKETRLSDNKVILGGVVELNPIVLNKEGEMNKLKSNSVEFTQFIEVAGAMQGMKEDSYMNLTDFKFNLKDDDSGKTNLLEIDATVGTKVKISENISKETLQDAYCPYKDLKLEDKSFNLNKIVNFGEDDFIINEVIQNDKDDIQIKEILNVDSKLFITDNFIIEEKVNIEGIIHVDILYTPEEGLRPVYSMSEEIPFKQSLDLSNINDSMKPYSNICIDSINYSAKNNEVELKIKGKTRFEVVEDLKSSFVMNGEIIGDIDSSSRPSITIYIAKENDTLWDVAKRYNTTALEIAQTNDMNEEESLKEGQYLIIEKKVTSDI</sequence>
<protein>
    <submittedName>
        <fullName evidence="2">DUF3794 domain-containing protein</fullName>
    </submittedName>
</protein>
<dbReference type="CDD" id="cd00118">
    <property type="entry name" value="LysM"/>
    <property type="match status" value="1"/>
</dbReference>
<accession>A0ABY8EB29</accession>
<name>A0ABY8EB29_9FIRM</name>
<dbReference type="Proteomes" id="UP001222800">
    <property type="component" value="Chromosome"/>
</dbReference>
<dbReference type="EMBL" id="CP120733">
    <property type="protein sequence ID" value="WFD10130.1"/>
    <property type="molecule type" value="Genomic_DNA"/>
</dbReference>
<dbReference type="InterPro" id="IPR018392">
    <property type="entry name" value="LysM"/>
</dbReference>
<dbReference type="Pfam" id="PF12673">
    <property type="entry name" value="SipL"/>
    <property type="match status" value="3"/>
</dbReference>
<dbReference type="Gene3D" id="3.10.350.10">
    <property type="entry name" value="LysM domain"/>
    <property type="match status" value="1"/>
</dbReference>
<proteinExistence type="predicted"/>